<gene>
    <name evidence="7" type="ORF">LPJ53_005181</name>
</gene>
<dbReference type="GO" id="GO:0006508">
    <property type="term" value="P:proteolysis"/>
    <property type="evidence" value="ECO:0007669"/>
    <property type="project" value="UniProtKB-KW"/>
</dbReference>
<dbReference type="Pfam" id="PF05577">
    <property type="entry name" value="Peptidase_S28"/>
    <property type="match status" value="1"/>
</dbReference>
<organism evidence="7 8">
    <name type="scientific">Coemansia erecta</name>
    <dbReference type="NCBI Taxonomy" id="147472"/>
    <lineage>
        <taxon>Eukaryota</taxon>
        <taxon>Fungi</taxon>
        <taxon>Fungi incertae sedis</taxon>
        <taxon>Zoopagomycota</taxon>
        <taxon>Kickxellomycotina</taxon>
        <taxon>Kickxellomycetes</taxon>
        <taxon>Kickxellales</taxon>
        <taxon>Kickxellaceae</taxon>
        <taxon>Coemansia</taxon>
    </lineage>
</organism>
<dbReference type="Gene3D" id="3.40.50.1820">
    <property type="entry name" value="alpha/beta hydrolase"/>
    <property type="match status" value="1"/>
</dbReference>
<evidence type="ECO:0000256" key="3">
    <source>
        <dbReference type="ARBA" id="ARBA00022729"/>
    </source>
</evidence>
<dbReference type="InterPro" id="IPR029058">
    <property type="entry name" value="AB_hydrolase_fold"/>
</dbReference>
<reference evidence="7" key="1">
    <citation type="submission" date="2022-07" db="EMBL/GenBank/DDBJ databases">
        <title>Phylogenomic reconstructions and comparative analyses of Kickxellomycotina fungi.</title>
        <authorList>
            <person name="Reynolds N.K."/>
            <person name="Stajich J.E."/>
            <person name="Barry K."/>
            <person name="Grigoriev I.V."/>
            <person name="Crous P."/>
            <person name="Smith M.E."/>
        </authorList>
    </citation>
    <scope>NUCLEOTIDE SEQUENCE</scope>
    <source>
        <strain evidence="7">NBRC 32514</strain>
    </source>
</reference>
<dbReference type="Gene3D" id="1.20.120.980">
    <property type="entry name" value="Serine carboxypeptidase S28, SKS domain"/>
    <property type="match status" value="1"/>
</dbReference>
<dbReference type="PANTHER" id="PTHR11010">
    <property type="entry name" value="PROTEASE S28 PRO-X CARBOXYPEPTIDASE-RELATED"/>
    <property type="match status" value="1"/>
</dbReference>
<evidence type="ECO:0008006" key="9">
    <source>
        <dbReference type="Google" id="ProtNLM"/>
    </source>
</evidence>
<dbReference type="Proteomes" id="UP001149813">
    <property type="component" value="Unassembled WGS sequence"/>
</dbReference>
<evidence type="ECO:0000256" key="2">
    <source>
        <dbReference type="ARBA" id="ARBA00022670"/>
    </source>
</evidence>
<dbReference type="AlphaFoldDB" id="A0A9W8CP21"/>
<dbReference type="GO" id="GO:0070008">
    <property type="term" value="F:serine-type exopeptidase activity"/>
    <property type="evidence" value="ECO:0007669"/>
    <property type="project" value="InterPro"/>
</dbReference>
<protein>
    <recommendedName>
        <fullName evidence="9">Peptidase S28</fullName>
    </recommendedName>
</protein>
<evidence type="ECO:0000256" key="4">
    <source>
        <dbReference type="ARBA" id="ARBA00022801"/>
    </source>
</evidence>
<dbReference type="InterPro" id="IPR008758">
    <property type="entry name" value="Peptidase_S28"/>
</dbReference>
<name>A0A9W8CP21_9FUNG</name>
<dbReference type="PANTHER" id="PTHR11010:SF38">
    <property type="entry name" value="LYSOSOMAL PRO-X CARBOXYPEPTIDASE"/>
    <property type="match status" value="1"/>
</dbReference>
<sequence length="481" mass="52977">MALYQHLASLLLLIRLVASLAVDTSNATYWFAQPVDHFGNTSSGLAQWQQQYMINATYYQPGGPVFLITPGETPLTRYYADTTHLNTLAQSLHALVVAIEHRFYGDSNPTLDLSAASLQYLTIPNVLADFASFTRSVKQQPSKVFPGLAVPENSRVIFFGGSYAGNVAAWMRSEYPELIDGAWASSAVVYGRLQDYQYDQRFGAHLQSLGCGQCFAQAVSDLDQMLLSNDPQELLAAQQKFGIPELSASDTAALISALVSATANEPVSQMGDPMLPAVCAFFNTSSCIDGYAAATNAAIQMMGLLPQQLLIMGNSSLALDYDALGQVPRVWYYQMCSWFGGWQVPPPASMHLTPYRSQLLDLDYWQGNCQKKFGTGVAVPVDVEGYNRRWFDTLRGVSNIYYTAGELEIWRDSTVVVESSLLGDVASGSRIRLIEGANHGQDIQAESDLDLDTVKEARRVGDRLVRRWLNLRTSHGPRSCR</sequence>
<dbReference type="InterPro" id="IPR042269">
    <property type="entry name" value="Ser_carbopepase_S28_SKS"/>
</dbReference>
<keyword evidence="2" id="KW-0645">Protease</keyword>
<dbReference type="EMBL" id="JANBOJ010000289">
    <property type="protein sequence ID" value="KAJ1720159.1"/>
    <property type="molecule type" value="Genomic_DNA"/>
</dbReference>
<evidence type="ECO:0000313" key="7">
    <source>
        <dbReference type="EMBL" id="KAJ1720159.1"/>
    </source>
</evidence>
<evidence type="ECO:0000256" key="1">
    <source>
        <dbReference type="ARBA" id="ARBA00011079"/>
    </source>
</evidence>
<evidence type="ECO:0000256" key="6">
    <source>
        <dbReference type="SAM" id="SignalP"/>
    </source>
</evidence>
<dbReference type="GO" id="GO:0008239">
    <property type="term" value="F:dipeptidyl-peptidase activity"/>
    <property type="evidence" value="ECO:0007669"/>
    <property type="project" value="TreeGrafter"/>
</dbReference>
<feature type="signal peptide" evidence="6">
    <location>
        <begin position="1"/>
        <end position="21"/>
    </location>
</feature>
<accession>A0A9W8CP21</accession>
<keyword evidence="3 6" id="KW-0732">Signal</keyword>
<keyword evidence="4" id="KW-0378">Hydrolase</keyword>
<dbReference type="OrthoDB" id="1735038at2759"/>
<evidence type="ECO:0000256" key="5">
    <source>
        <dbReference type="ARBA" id="ARBA00023180"/>
    </source>
</evidence>
<proteinExistence type="inferred from homology"/>
<evidence type="ECO:0000313" key="8">
    <source>
        <dbReference type="Proteomes" id="UP001149813"/>
    </source>
</evidence>
<keyword evidence="8" id="KW-1185">Reference proteome</keyword>
<comment type="similarity">
    <text evidence="1">Belongs to the peptidase S28 family.</text>
</comment>
<comment type="caution">
    <text evidence="7">The sequence shown here is derived from an EMBL/GenBank/DDBJ whole genome shotgun (WGS) entry which is preliminary data.</text>
</comment>
<dbReference type="SUPFAM" id="SSF53474">
    <property type="entry name" value="alpha/beta-Hydrolases"/>
    <property type="match status" value="1"/>
</dbReference>
<feature type="chain" id="PRO_5040946403" description="Peptidase S28" evidence="6">
    <location>
        <begin position="22"/>
        <end position="481"/>
    </location>
</feature>
<keyword evidence="5" id="KW-0325">Glycoprotein</keyword>